<feature type="compositionally biased region" description="Polar residues" evidence="2">
    <location>
        <begin position="1235"/>
        <end position="1258"/>
    </location>
</feature>
<dbReference type="InterPro" id="IPR011009">
    <property type="entry name" value="Kinase-like_dom_sf"/>
</dbReference>
<proteinExistence type="predicted"/>
<dbReference type="PROSITE" id="PS51377">
    <property type="entry name" value="KIND"/>
    <property type="match status" value="2"/>
</dbReference>
<feature type="compositionally biased region" description="Polar residues" evidence="2">
    <location>
        <begin position="677"/>
        <end position="697"/>
    </location>
</feature>
<accession>A0ABQ9FMH2</accession>
<dbReference type="PANTHER" id="PTHR21560">
    <property type="entry name" value="VERY KIND PROTEIN"/>
    <property type="match status" value="1"/>
</dbReference>
<evidence type="ECO:0000313" key="4">
    <source>
        <dbReference type="EMBL" id="KAJ8316890.1"/>
    </source>
</evidence>
<feature type="region of interest" description="Disordered" evidence="2">
    <location>
        <begin position="1092"/>
        <end position="1144"/>
    </location>
</feature>
<feature type="compositionally biased region" description="Polar residues" evidence="2">
    <location>
        <begin position="578"/>
        <end position="589"/>
    </location>
</feature>
<reference evidence="4 5" key="1">
    <citation type="submission" date="2022-12" db="EMBL/GenBank/DDBJ databases">
        <title>Chromosome-level genome of Tegillarca granosa.</title>
        <authorList>
            <person name="Kim J."/>
        </authorList>
    </citation>
    <scope>NUCLEOTIDE SEQUENCE [LARGE SCALE GENOMIC DNA]</scope>
    <source>
        <strain evidence="4">Teg-2019</strain>
        <tissue evidence="4">Adductor muscle</tissue>
    </source>
</reference>
<feature type="region of interest" description="Disordered" evidence="2">
    <location>
        <begin position="1154"/>
        <end position="1173"/>
    </location>
</feature>
<dbReference type="Proteomes" id="UP001217089">
    <property type="component" value="Unassembled WGS sequence"/>
</dbReference>
<sequence length="1349" mass="149833">MEDVEYEDGTDSLPALNEGDEAVSLSDILAARDSSLVEEELWALCRECCLVLEVVNNSPDMFQTLCITPDTVAFDSAGNVCFLDLDADPEPLYIPPEYDNVGNTYKSHLFSLGMTLLYAAEYNGEPGRPEISEELRQLFGCMTSENLSTRPNLESVITQCEEELCGKSSQEVCCAIGTFLPPYTPAPDHRFHKFRDPNQPSPSNQFPQQQSTPNHQFDSPPPYFSSPLTSPLHLGEAEEDMPARNVLTGPPQPTGNRGPGLSPYTKKPSPRTSQNTQKQNKPPLPKKPERISQSFQNDSGVVTDNFVNSELESPDKIQSRLSNFGGNNNENINGYYNGEGHVKAELGSKTYTIADAESFINQQKRKELTPSTADNSMTEEKPKQAKRRRGMTIGEVLDAVDRYLTEEELWALCREGTLALQRKKKHLPAYLSPDTLVLRENGNLSFKAIPEDKPLETCLYGLGITLRCGGGKKYGSVSSMSVSKDLQDLVEWMTESENNKRPNIENVIEVCNKHQEKIGVTSFTCCQNLFQEAHVKMGNEMTQSEPQPSVAMETNSAQGSNAQQTSSAFKPVKGSWVKPTTGSRPTSGAFQPVDKAKSEKPKSSLPQAYLSAATHFKPIVLQQASTPPVTEQIDKQPKDSQPNEKDKEVVKKLKELKKNLMKHRQPAPTTKEDESPKYSQQMEQDNQGAPSNWQKPQPSGEVAGKEEILKPEAGTLELLLSEIKKQGSVPDMESLAASIAQHLQNQLNQFNVTGHNPPSVDTAQGQGFNQFGYQSSGQTSQNPVVPGMLPNLNIPPQYQQHLVGQTMTLPMQYGGAALYPSGFPGQVQLQQDPRTGYIQLVPVNFMQIPAGSGTSQVVEHNINDDVGQGIQYNGVMRSRSLHALDRDDNLEHFYSDGEVIKTSSHNNMALKPGLVYDDSVLHLNRGQLIQNNAISSFDRDQTGGRGTSEREAGNSGGRYFIQPPKTRSQSSSPSPSKDSGVSGMNMGGVRPPAPGSLMDRLLSNFNLTQQQKLGRVVHLLREEFAFDGYMENGVEDLAMGNLKWETFVGAITEKYSDLYWATELLANLFDAVNGGQRSGFIDGNQLTDIASLSKSGVRPRSHLATRQQESDSTDNENYERRRRYKKKHNMEKPRSSSMHNLATETGQFTVYQTDGAELSDSNTRSKVNRRLSDHIDNMEIRQFKSSENENYNQSENNDDSEKIEMNNNTSLLNERLGDISQNTSTATAPSTSHSEQLQGDNSDPPSSKSSTHHNSFNKNDLIKRNETMTRTSSLSSHSSNRSEKQDITGQLHRHLSRLSLTENVKEEMAAQKRKGQVVYHWAMIDLCMTKEVEKFRQDIMNEVQLSFEV</sequence>
<dbReference type="SMART" id="SM00750">
    <property type="entry name" value="KIND"/>
    <property type="match status" value="2"/>
</dbReference>
<feature type="region of interest" description="Disordered" evidence="2">
    <location>
        <begin position="539"/>
        <end position="605"/>
    </location>
</feature>
<dbReference type="InterPro" id="IPR029899">
    <property type="entry name" value="KNDC1"/>
</dbReference>
<dbReference type="Pfam" id="PF16474">
    <property type="entry name" value="KIND"/>
    <property type="match status" value="1"/>
</dbReference>
<evidence type="ECO:0000313" key="5">
    <source>
        <dbReference type="Proteomes" id="UP001217089"/>
    </source>
</evidence>
<gene>
    <name evidence="4" type="ORF">KUTeg_004794</name>
</gene>
<feature type="compositionally biased region" description="Polar residues" evidence="2">
    <location>
        <begin position="291"/>
        <end position="300"/>
    </location>
</feature>
<feature type="compositionally biased region" description="Low complexity" evidence="2">
    <location>
        <begin position="1223"/>
        <end position="1234"/>
    </location>
</feature>
<dbReference type="SUPFAM" id="SSF56112">
    <property type="entry name" value="Protein kinase-like (PK-like)"/>
    <property type="match status" value="1"/>
</dbReference>
<dbReference type="Gene3D" id="1.10.510.10">
    <property type="entry name" value="Transferase(Phosphotransferase) domain 1"/>
    <property type="match status" value="2"/>
</dbReference>
<feature type="region of interest" description="Disordered" evidence="2">
    <location>
        <begin position="1180"/>
        <end position="1203"/>
    </location>
</feature>
<feature type="region of interest" description="Disordered" evidence="2">
    <location>
        <begin position="1221"/>
        <end position="1294"/>
    </location>
</feature>
<dbReference type="PANTHER" id="PTHR21560:SF0">
    <property type="entry name" value="KINASE NON-CATALYTIC C-LOBE DOMAIN-CONTAINING PROTEIN 1"/>
    <property type="match status" value="1"/>
</dbReference>
<keyword evidence="5" id="KW-1185">Reference proteome</keyword>
<feature type="region of interest" description="Disordered" evidence="2">
    <location>
        <begin position="362"/>
        <end position="388"/>
    </location>
</feature>
<keyword evidence="1" id="KW-0677">Repeat</keyword>
<evidence type="ECO:0000256" key="2">
    <source>
        <dbReference type="SAM" id="MobiDB-lite"/>
    </source>
</evidence>
<feature type="compositionally biased region" description="Polar residues" evidence="2">
    <location>
        <begin position="540"/>
        <end position="568"/>
    </location>
</feature>
<dbReference type="InterPro" id="IPR011019">
    <property type="entry name" value="KIND_dom"/>
</dbReference>
<feature type="compositionally biased region" description="Basic residues" evidence="2">
    <location>
        <begin position="1120"/>
        <end position="1129"/>
    </location>
</feature>
<feature type="compositionally biased region" description="Low complexity" evidence="2">
    <location>
        <begin position="197"/>
        <end position="214"/>
    </location>
</feature>
<feature type="compositionally biased region" description="Basic and acidic residues" evidence="2">
    <location>
        <begin position="632"/>
        <end position="658"/>
    </location>
</feature>
<organism evidence="4 5">
    <name type="scientific">Tegillarca granosa</name>
    <name type="common">Malaysian cockle</name>
    <name type="synonym">Anadara granosa</name>
    <dbReference type="NCBI Taxonomy" id="220873"/>
    <lineage>
        <taxon>Eukaryota</taxon>
        <taxon>Metazoa</taxon>
        <taxon>Spiralia</taxon>
        <taxon>Lophotrochozoa</taxon>
        <taxon>Mollusca</taxon>
        <taxon>Bivalvia</taxon>
        <taxon>Autobranchia</taxon>
        <taxon>Pteriomorphia</taxon>
        <taxon>Arcoida</taxon>
        <taxon>Arcoidea</taxon>
        <taxon>Arcidae</taxon>
        <taxon>Tegillarca</taxon>
    </lineage>
</organism>
<feature type="compositionally biased region" description="Low complexity" evidence="2">
    <location>
        <begin position="963"/>
        <end position="982"/>
    </location>
</feature>
<feature type="compositionally biased region" description="Basic and acidic residues" evidence="2">
    <location>
        <begin position="937"/>
        <end position="952"/>
    </location>
</feature>
<feature type="domain" description="KIND" evidence="3">
    <location>
        <begin position="391"/>
        <end position="539"/>
    </location>
</feature>
<feature type="domain" description="KIND" evidence="3">
    <location>
        <begin position="23"/>
        <end position="204"/>
    </location>
</feature>
<feature type="compositionally biased region" description="Polar residues" evidence="2">
    <location>
        <begin position="1135"/>
        <end position="1144"/>
    </location>
</feature>
<feature type="region of interest" description="Disordered" evidence="2">
    <location>
        <begin position="626"/>
        <end position="703"/>
    </location>
</feature>
<feature type="region of interest" description="Disordered" evidence="2">
    <location>
        <begin position="186"/>
        <end position="300"/>
    </location>
</feature>
<name>A0ABQ9FMH2_TEGGR</name>
<feature type="region of interest" description="Disordered" evidence="2">
    <location>
        <begin position="934"/>
        <end position="995"/>
    </location>
</feature>
<dbReference type="EMBL" id="JARBDR010000246">
    <property type="protein sequence ID" value="KAJ8316890.1"/>
    <property type="molecule type" value="Genomic_DNA"/>
</dbReference>
<evidence type="ECO:0000259" key="3">
    <source>
        <dbReference type="PROSITE" id="PS51377"/>
    </source>
</evidence>
<evidence type="ECO:0000256" key="1">
    <source>
        <dbReference type="ARBA" id="ARBA00022737"/>
    </source>
</evidence>
<comment type="caution">
    <text evidence="4">The sequence shown here is derived from an EMBL/GenBank/DDBJ whole genome shotgun (WGS) entry which is preliminary data.</text>
</comment>
<protein>
    <recommendedName>
        <fullName evidence="3">KIND domain-containing protein</fullName>
    </recommendedName>
</protein>